<dbReference type="InterPro" id="IPR029058">
    <property type="entry name" value="AB_hydrolase_fold"/>
</dbReference>
<dbReference type="PANTHER" id="PTHR32268">
    <property type="entry name" value="HOMOSERINE O-ACETYLTRANSFERASE"/>
    <property type="match status" value="1"/>
</dbReference>
<evidence type="ECO:0008006" key="4">
    <source>
        <dbReference type="Google" id="ProtNLM"/>
    </source>
</evidence>
<protein>
    <recommendedName>
        <fullName evidence="4">Homoserine O-acetyltransferase</fullName>
    </recommendedName>
</protein>
<accession>A0ABN6Y8J1</accession>
<dbReference type="Gene3D" id="3.40.50.1820">
    <property type="entry name" value="alpha/beta hydrolase"/>
    <property type="match status" value="1"/>
</dbReference>
<dbReference type="SUPFAM" id="SSF53474">
    <property type="entry name" value="alpha/beta-Hydrolases"/>
    <property type="match status" value="1"/>
</dbReference>
<proteinExistence type="predicted"/>
<dbReference type="Proteomes" id="UP001321477">
    <property type="component" value="Chromosome"/>
</dbReference>
<reference evidence="3" key="1">
    <citation type="journal article" date="2019" name="Int. J. Syst. Evol. Microbiol.">
        <title>The Global Catalogue of Microorganisms (GCM) 10K type strain sequencing project: providing services to taxonomists for standard genome sequencing and annotation.</title>
        <authorList>
            <consortium name="The Broad Institute Genomics Platform"/>
            <consortium name="The Broad Institute Genome Sequencing Center for Infectious Disease"/>
            <person name="Wu L."/>
            <person name="Ma J."/>
        </authorList>
    </citation>
    <scope>NUCLEOTIDE SEQUENCE [LARGE SCALE GENOMIC DNA]</scope>
    <source>
        <strain evidence="3">NBRC 109019</strain>
    </source>
</reference>
<dbReference type="EMBL" id="AP027734">
    <property type="protein sequence ID" value="BDZ53662.1"/>
    <property type="molecule type" value="Genomic_DNA"/>
</dbReference>
<gene>
    <name evidence="2" type="ORF">GCM10025870_07350</name>
</gene>
<dbReference type="PANTHER" id="PTHR32268:SF11">
    <property type="entry name" value="HOMOSERINE O-ACETYLTRANSFERASE"/>
    <property type="match status" value="1"/>
</dbReference>
<evidence type="ECO:0000256" key="1">
    <source>
        <dbReference type="SAM" id="MobiDB-lite"/>
    </source>
</evidence>
<dbReference type="InterPro" id="IPR008220">
    <property type="entry name" value="HAT_MetX-like"/>
</dbReference>
<name>A0ABN6Y8J1_9MICO</name>
<feature type="region of interest" description="Disordered" evidence="1">
    <location>
        <begin position="171"/>
        <end position="210"/>
    </location>
</feature>
<keyword evidence="3" id="KW-1185">Reference proteome</keyword>
<sequence length="210" mass="21798">MPRPRRGAASVVSGPRRVTLSRRAGGSGRIEGMDWQTTSETAPASVVPEARAAHQLASRAPATGAWREGDPEGDRRFVRVGALALESGEVLPDVRVAYESWGRLSPARDNAILVLHALTGDSHVLGPAGPGHASAGWWPGVVGPGRAIDTGRWFVVAPNVLGGCQGTTGPASLAPDGIEWGRACPPSPSATRSPRRRRSPASSASTASPR</sequence>
<evidence type="ECO:0000313" key="3">
    <source>
        <dbReference type="Proteomes" id="UP001321477"/>
    </source>
</evidence>
<feature type="region of interest" description="Disordered" evidence="1">
    <location>
        <begin position="1"/>
        <end position="39"/>
    </location>
</feature>
<feature type="compositionally biased region" description="Low complexity" evidence="1">
    <location>
        <begin position="200"/>
        <end position="210"/>
    </location>
</feature>
<evidence type="ECO:0000313" key="2">
    <source>
        <dbReference type="EMBL" id="BDZ53662.1"/>
    </source>
</evidence>
<organism evidence="2 3">
    <name type="scientific">Agromyces marinus</name>
    <dbReference type="NCBI Taxonomy" id="1389020"/>
    <lineage>
        <taxon>Bacteria</taxon>
        <taxon>Bacillati</taxon>
        <taxon>Actinomycetota</taxon>
        <taxon>Actinomycetes</taxon>
        <taxon>Micrococcales</taxon>
        <taxon>Microbacteriaceae</taxon>
        <taxon>Agromyces</taxon>
    </lineage>
</organism>